<feature type="domain" description="Protein kinase" evidence="4">
    <location>
        <begin position="1"/>
        <end position="292"/>
    </location>
</feature>
<keyword evidence="3" id="KW-0472">Membrane</keyword>
<dbReference type="Gene3D" id="1.10.510.10">
    <property type="entry name" value="Transferase(Phosphotransferase) domain 1"/>
    <property type="match status" value="1"/>
</dbReference>
<evidence type="ECO:0000313" key="6">
    <source>
        <dbReference type="Proteomes" id="UP000632498"/>
    </source>
</evidence>
<dbReference type="SMART" id="SM00220">
    <property type="entry name" value="S_TKc"/>
    <property type="match status" value="1"/>
</dbReference>
<evidence type="ECO:0000313" key="5">
    <source>
        <dbReference type="EMBL" id="GGF75463.1"/>
    </source>
</evidence>
<evidence type="ECO:0000256" key="1">
    <source>
        <dbReference type="SAM" id="Coils"/>
    </source>
</evidence>
<keyword evidence="3" id="KW-1133">Transmembrane helix</keyword>
<keyword evidence="6" id="KW-1185">Reference proteome</keyword>
<dbReference type="RefSeq" id="WP_188667028.1">
    <property type="nucleotide sequence ID" value="NZ_BMHV01000038.1"/>
</dbReference>
<feature type="transmembrane region" description="Helical" evidence="3">
    <location>
        <begin position="661"/>
        <end position="680"/>
    </location>
</feature>
<accession>A0A917C747</accession>
<organism evidence="5 6">
    <name type="scientific">Terasakiella brassicae</name>
    <dbReference type="NCBI Taxonomy" id="1634917"/>
    <lineage>
        <taxon>Bacteria</taxon>
        <taxon>Pseudomonadati</taxon>
        <taxon>Pseudomonadota</taxon>
        <taxon>Alphaproteobacteria</taxon>
        <taxon>Rhodospirillales</taxon>
        <taxon>Terasakiellaceae</taxon>
        <taxon>Terasakiella</taxon>
    </lineage>
</organism>
<feature type="coiled-coil region" evidence="1">
    <location>
        <begin position="626"/>
        <end position="653"/>
    </location>
</feature>
<proteinExistence type="predicted"/>
<evidence type="ECO:0000256" key="2">
    <source>
        <dbReference type="SAM" id="MobiDB-lite"/>
    </source>
</evidence>
<dbReference type="AlphaFoldDB" id="A0A917C747"/>
<name>A0A917C747_9PROT</name>
<dbReference type="GO" id="GO:0005524">
    <property type="term" value="F:ATP binding"/>
    <property type="evidence" value="ECO:0007669"/>
    <property type="project" value="InterPro"/>
</dbReference>
<evidence type="ECO:0000259" key="4">
    <source>
        <dbReference type="PROSITE" id="PS50011"/>
    </source>
</evidence>
<dbReference type="EMBL" id="BMHV01000038">
    <property type="protein sequence ID" value="GGF75463.1"/>
    <property type="molecule type" value="Genomic_DNA"/>
</dbReference>
<dbReference type="PROSITE" id="PS50011">
    <property type="entry name" value="PROTEIN_KINASE_DOM"/>
    <property type="match status" value="1"/>
</dbReference>
<reference evidence="5" key="1">
    <citation type="journal article" date="2014" name="Int. J. Syst. Evol. Microbiol.">
        <title>Complete genome sequence of Corynebacterium casei LMG S-19264T (=DSM 44701T), isolated from a smear-ripened cheese.</title>
        <authorList>
            <consortium name="US DOE Joint Genome Institute (JGI-PGF)"/>
            <person name="Walter F."/>
            <person name="Albersmeier A."/>
            <person name="Kalinowski J."/>
            <person name="Ruckert C."/>
        </authorList>
    </citation>
    <scope>NUCLEOTIDE SEQUENCE</scope>
    <source>
        <strain evidence="5">CGMCC 1.15254</strain>
    </source>
</reference>
<keyword evidence="3" id="KW-0812">Transmembrane</keyword>
<keyword evidence="1" id="KW-0175">Coiled coil</keyword>
<comment type="caution">
    <text evidence="5">The sequence shown here is derived from an EMBL/GenBank/DDBJ whole genome shotgun (WGS) entry which is preliminary data.</text>
</comment>
<dbReference type="Proteomes" id="UP000632498">
    <property type="component" value="Unassembled WGS sequence"/>
</dbReference>
<dbReference type="InterPro" id="IPR011009">
    <property type="entry name" value="Kinase-like_dom_sf"/>
</dbReference>
<dbReference type="SUPFAM" id="SSF56112">
    <property type="entry name" value="Protein kinase-like (PK-like)"/>
    <property type="match status" value="1"/>
</dbReference>
<dbReference type="GO" id="GO:0004672">
    <property type="term" value="F:protein kinase activity"/>
    <property type="evidence" value="ECO:0007669"/>
    <property type="project" value="InterPro"/>
</dbReference>
<gene>
    <name evidence="5" type="ORF">GCM10011332_31790</name>
</gene>
<protein>
    <recommendedName>
        <fullName evidence="4">Protein kinase domain-containing protein</fullName>
    </recommendedName>
</protein>
<sequence length="683" mass="75908">MAEQDKPDTQAAPDAAPSAAAPKEKAKPIPPVTLDRFNILPGSPIPELSTPSARAYVAEDKRNSERKLFALICPPFLGVRTGVLEILKGANIRGAMGLVEWGIVSWPLFNQRTIAVIYERPNGGRLLDHLGKINQHEMVRKIIEPLCHGLMELSSRGVSHRQIRPSNLFFMDGSMERLVLGDCATVPAGYDQPILFETLERGAAPPAGRGAGDVSDDMYALGVSIMFALAGGNPVPHLRTDDEILYAKMIEGSYTTLVAQEPIPANMVECLRGLLSDDEHERWSLEQLDLWINGRRLTPIQKKSAPKAKRYIDYAGREHFNTRTLSLAVSRMPSQVDRLVKDNLLETWLKRDLENSDLSAAASNAIHMAQNQAGDKDLIAARISIVLDPSLPVRYKDCWFMPDGFGTTLAHSILQKGNANTPVEVISRGLPRAWFDAQDTYNPVYVALEKNFDQLLDFVQERKIGYGIERCLYETNPTLPCQSPLIVEEYVTTIKELMPALERVSAKIDKKRKPIDRHIVAFIAARLNQNIDPHVKAVGDDREEIATLGMLSLLALVQWRTKSGAVLGFTSWVGAHMGPAIKAYHSKSIREELEKEVPKLIRKGNLADLFNLLDNAEQRAQDHMDFKDACKEFEDAENEIKDIEDGSNTMQKNSSRLGEQAAAMTAIVIALLIISVTFLGKLW</sequence>
<evidence type="ECO:0000256" key="3">
    <source>
        <dbReference type="SAM" id="Phobius"/>
    </source>
</evidence>
<dbReference type="InterPro" id="IPR000719">
    <property type="entry name" value="Prot_kinase_dom"/>
</dbReference>
<reference evidence="5" key="2">
    <citation type="submission" date="2020-09" db="EMBL/GenBank/DDBJ databases">
        <authorList>
            <person name="Sun Q."/>
            <person name="Zhou Y."/>
        </authorList>
    </citation>
    <scope>NUCLEOTIDE SEQUENCE</scope>
    <source>
        <strain evidence="5">CGMCC 1.15254</strain>
    </source>
</reference>
<feature type="compositionally biased region" description="Low complexity" evidence="2">
    <location>
        <begin position="9"/>
        <end position="21"/>
    </location>
</feature>
<feature type="region of interest" description="Disordered" evidence="2">
    <location>
        <begin position="1"/>
        <end position="30"/>
    </location>
</feature>